<evidence type="ECO:0008006" key="4">
    <source>
        <dbReference type="Google" id="ProtNLM"/>
    </source>
</evidence>
<feature type="compositionally biased region" description="Polar residues" evidence="1">
    <location>
        <begin position="117"/>
        <end position="129"/>
    </location>
</feature>
<feature type="compositionally biased region" description="Pro residues" evidence="1">
    <location>
        <begin position="135"/>
        <end position="144"/>
    </location>
</feature>
<dbReference type="Proteomes" id="UP000636479">
    <property type="component" value="Unassembled WGS sequence"/>
</dbReference>
<comment type="caution">
    <text evidence="2">The sequence shown here is derived from an EMBL/GenBank/DDBJ whole genome shotgun (WGS) entry which is preliminary data.</text>
</comment>
<dbReference type="OrthoDB" id="5945790at2759"/>
<dbReference type="GO" id="GO:0008237">
    <property type="term" value="F:metallopeptidase activity"/>
    <property type="evidence" value="ECO:0007669"/>
    <property type="project" value="InterPro"/>
</dbReference>
<feature type="compositionally biased region" description="Low complexity" evidence="1">
    <location>
        <begin position="49"/>
        <end position="116"/>
    </location>
</feature>
<sequence length="498" mass="51534">MATQAPIVNSDSVSSPASSAANGPTLATIPASTIADATNSASTPVTNVAGAPTETSAAAPSTSVATAPIVSSSTETTNSTTPPISTSTSTAEQTSTPNNAAASTTSSDAPTSGTGAVTESTTPGNNVSPTAAPDQPVPCVPPPASNAGSVTPIASGSTTGTTAPTAVPSAQKTTPAVAGPFKPNQPILTATPVTPATINDVTCTINLPEDELRAPFSLERAICATQGPTALIARSLGQKLQQFWNNGQQITYSFISGDDDIRSKVSVVALHLLNFVNVTFVQVPQDGMVRISFDESVGSWSYVGTACLKVQAPRATMNISALEASQTLEVQEQMLVTHLFLHVLGLYHEHAGPKNGPTLNPELVYSYYKYTMGWDRALVQRHILDVYNATSLTNYAAPNAVSIMRYFMPAGLNTDPSVAGPTISEGQITPGDVDTMYLTLVYPPAPPWDPTIPQTMLQELGVDAATVAAYLAASAAGNVQQMRAVVTAWMATQRTIAL</sequence>
<feature type="compositionally biased region" description="Polar residues" evidence="1">
    <location>
        <begin position="35"/>
        <end position="46"/>
    </location>
</feature>
<evidence type="ECO:0000256" key="1">
    <source>
        <dbReference type="SAM" id="MobiDB-lite"/>
    </source>
</evidence>
<dbReference type="InterPro" id="IPR024079">
    <property type="entry name" value="MetalloPept_cat_dom_sf"/>
</dbReference>
<dbReference type="SUPFAM" id="SSF55486">
    <property type="entry name" value="Metalloproteases ('zincins'), catalytic domain"/>
    <property type="match status" value="1"/>
</dbReference>
<dbReference type="AlphaFoldDB" id="A0A8H6S764"/>
<feature type="compositionally biased region" description="Low complexity" evidence="1">
    <location>
        <begin position="151"/>
        <end position="170"/>
    </location>
</feature>
<protein>
    <recommendedName>
        <fullName evidence="4">Peptidase metallopeptidase domain-containing protein</fullName>
    </recommendedName>
</protein>
<evidence type="ECO:0000313" key="3">
    <source>
        <dbReference type="Proteomes" id="UP000636479"/>
    </source>
</evidence>
<keyword evidence="3" id="KW-1185">Reference proteome</keyword>
<reference evidence="2" key="1">
    <citation type="submission" date="2020-05" db="EMBL/GenBank/DDBJ databases">
        <title>Mycena genomes resolve the evolution of fungal bioluminescence.</title>
        <authorList>
            <person name="Tsai I.J."/>
        </authorList>
    </citation>
    <scope>NUCLEOTIDE SEQUENCE</scope>
    <source>
        <strain evidence="2">171206Taipei</strain>
    </source>
</reference>
<proteinExistence type="predicted"/>
<gene>
    <name evidence="2" type="ORF">MIND_01154300</name>
</gene>
<feature type="region of interest" description="Disordered" evidence="1">
    <location>
        <begin position="1"/>
        <end position="183"/>
    </location>
</feature>
<organism evidence="2 3">
    <name type="scientific">Mycena indigotica</name>
    <dbReference type="NCBI Taxonomy" id="2126181"/>
    <lineage>
        <taxon>Eukaryota</taxon>
        <taxon>Fungi</taxon>
        <taxon>Dikarya</taxon>
        <taxon>Basidiomycota</taxon>
        <taxon>Agaricomycotina</taxon>
        <taxon>Agaricomycetes</taxon>
        <taxon>Agaricomycetidae</taxon>
        <taxon>Agaricales</taxon>
        <taxon>Marasmiineae</taxon>
        <taxon>Mycenaceae</taxon>
        <taxon>Mycena</taxon>
    </lineage>
</organism>
<dbReference type="GeneID" id="59350588"/>
<accession>A0A8H6S764</accession>
<dbReference type="EMBL" id="JACAZF010000011">
    <property type="protein sequence ID" value="KAF7292570.1"/>
    <property type="molecule type" value="Genomic_DNA"/>
</dbReference>
<dbReference type="Gene3D" id="3.40.390.10">
    <property type="entry name" value="Collagenase (Catalytic Domain)"/>
    <property type="match status" value="1"/>
</dbReference>
<dbReference type="RefSeq" id="XP_037214998.1">
    <property type="nucleotide sequence ID" value="XM_037368072.1"/>
</dbReference>
<name>A0A8H6S764_9AGAR</name>
<feature type="compositionally biased region" description="Low complexity" evidence="1">
    <location>
        <begin position="10"/>
        <end position="21"/>
    </location>
</feature>
<evidence type="ECO:0000313" key="2">
    <source>
        <dbReference type="EMBL" id="KAF7292570.1"/>
    </source>
</evidence>